<dbReference type="Proteomes" id="UP000215914">
    <property type="component" value="Unassembled WGS sequence"/>
</dbReference>
<dbReference type="Gramene" id="mRNA:HanXRQr2_Chr05g0210801">
    <property type="protein sequence ID" value="CDS:HanXRQr2_Chr05g0210801.1"/>
    <property type="gene ID" value="HanXRQr2_Chr05g0210801"/>
</dbReference>
<accession>A0A9K3IZF8</accession>
<sequence length="74" mass="8445">MEPIKTSIYHHDFTVEEVQSCCGGCGSVVVLWWWWFIGGVAVARAPCWCDTDFPPMPFNASLCVECMCRRNWIA</sequence>
<dbReference type="EMBL" id="MNCJ02000320">
    <property type="protein sequence ID" value="KAF5805561.1"/>
    <property type="molecule type" value="Genomic_DNA"/>
</dbReference>
<name>A0A9K3IZF8_HELAN</name>
<gene>
    <name evidence="1" type="ORF">HanXRQr2_Chr05g0210801</name>
</gene>
<proteinExistence type="predicted"/>
<evidence type="ECO:0000313" key="1">
    <source>
        <dbReference type="EMBL" id="KAF5805561.1"/>
    </source>
</evidence>
<comment type="caution">
    <text evidence="1">The sequence shown here is derived from an EMBL/GenBank/DDBJ whole genome shotgun (WGS) entry which is preliminary data.</text>
</comment>
<organism evidence="1 2">
    <name type="scientific">Helianthus annuus</name>
    <name type="common">Common sunflower</name>
    <dbReference type="NCBI Taxonomy" id="4232"/>
    <lineage>
        <taxon>Eukaryota</taxon>
        <taxon>Viridiplantae</taxon>
        <taxon>Streptophyta</taxon>
        <taxon>Embryophyta</taxon>
        <taxon>Tracheophyta</taxon>
        <taxon>Spermatophyta</taxon>
        <taxon>Magnoliopsida</taxon>
        <taxon>eudicotyledons</taxon>
        <taxon>Gunneridae</taxon>
        <taxon>Pentapetalae</taxon>
        <taxon>asterids</taxon>
        <taxon>campanulids</taxon>
        <taxon>Asterales</taxon>
        <taxon>Asteraceae</taxon>
        <taxon>Asteroideae</taxon>
        <taxon>Heliantheae alliance</taxon>
        <taxon>Heliantheae</taxon>
        <taxon>Helianthus</taxon>
    </lineage>
</organism>
<protein>
    <submittedName>
        <fullName evidence="1">Uncharacterized protein</fullName>
    </submittedName>
</protein>
<evidence type="ECO:0000313" key="2">
    <source>
        <dbReference type="Proteomes" id="UP000215914"/>
    </source>
</evidence>
<dbReference type="AlphaFoldDB" id="A0A9K3IZF8"/>
<keyword evidence="2" id="KW-1185">Reference proteome</keyword>
<reference evidence="1" key="2">
    <citation type="submission" date="2020-06" db="EMBL/GenBank/DDBJ databases">
        <title>Helianthus annuus Genome sequencing and assembly Release 2.</title>
        <authorList>
            <person name="Gouzy J."/>
            <person name="Langlade N."/>
            <person name="Munos S."/>
        </authorList>
    </citation>
    <scope>NUCLEOTIDE SEQUENCE</scope>
    <source>
        <tissue evidence="1">Leaves</tissue>
    </source>
</reference>
<reference evidence="1" key="1">
    <citation type="journal article" date="2017" name="Nature">
        <title>The sunflower genome provides insights into oil metabolism, flowering and Asterid evolution.</title>
        <authorList>
            <person name="Badouin H."/>
            <person name="Gouzy J."/>
            <person name="Grassa C.J."/>
            <person name="Murat F."/>
            <person name="Staton S.E."/>
            <person name="Cottret L."/>
            <person name="Lelandais-Briere C."/>
            <person name="Owens G.L."/>
            <person name="Carrere S."/>
            <person name="Mayjonade B."/>
            <person name="Legrand L."/>
            <person name="Gill N."/>
            <person name="Kane N.C."/>
            <person name="Bowers J.E."/>
            <person name="Hubner S."/>
            <person name="Bellec A."/>
            <person name="Berard A."/>
            <person name="Berges H."/>
            <person name="Blanchet N."/>
            <person name="Boniface M.C."/>
            <person name="Brunel D."/>
            <person name="Catrice O."/>
            <person name="Chaidir N."/>
            <person name="Claudel C."/>
            <person name="Donnadieu C."/>
            <person name="Faraut T."/>
            <person name="Fievet G."/>
            <person name="Helmstetter N."/>
            <person name="King M."/>
            <person name="Knapp S.J."/>
            <person name="Lai Z."/>
            <person name="Le Paslier M.C."/>
            <person name="Lippi Y."/>
            <person name="Lorenzon L."/>
            <person name="Mandel J.R."/>
            <person name="Marage G."/>
            <person name="Marchand G."/>
            <person name="Marquand E."/>
            <person name="Bret-Mestries E."/>
            <person name="Morien E."/>
            <person name="Nambeesan S."/>
            <person name="Nguyen T."/>
            <person name="Pegot-Espagnet P."/>
            <person name="Pouilly N."/>
            <person name="Raftis F."/>
            <person name="Sallet E."/>
            <person name="Schiex T."/>
            <person name="Thomas J."/>
            <person name="Vandecasteele C."/>
            <person name="Vares D."/>
            <person name="Vear F."/>
            <person name="Vautrin S."/>
            <person name="Crespi M."/>
            <person name="Mangin B."/>
            <person name="Burke J.M."/>
            <person name="Salse J."/>
            <person name="Munos S."/>
            <person name="Vincourt P."/>
            <person name="Rieseberg L.H."/>
            <person name="Langlade N.B."/>
        </authorList>
    </citation>
    <scope>NUCLEOTIDE SEQUENCE</scope>
    <source>
        <tissue evidence="1">Leaves</tissue>
    </source>
</reference>